<evidence type="ECO:0000313" key="2">
    <source>
        <dbReference type="EMBL" id="QDU30273.1"/>
    </source>
</evidence>
<accession>A0A517YJ64</accession>
<dbReference type="SUPFAM" id="SSF50998">
    <property type="entry name" value="Quinoprotein alcohol dehydrogenase-like"/>
    <property type="match status" value="1"/>
</dbReference>
<dbReference type="Proteomes" id="UP000315017">
    <property type="component" value="Chromosome"/>
</dbReference>
<dbReference type="InterPro" id="IPR015943">
    <property type="entry name" value="WD40/YVTN_repeat-like_dom_sf"/>
</dbReference>
<keyword evidence="3" id="KW-1185">Reference proteome</keyword>
<sequence length="416" mass="44335">MNSALLIAAALVAAGPADVWPGFNGVGCDTAEIRSLPLHWSPTSGIAWRSSQAGLGASSPVIWKGAIYTSGVDESGRWQMTALRLTDGQCLWAKHCAGKSTKNQLGKWAAASTPVVDTDGVYVLGGQHEIVALKHDGEVRWRRGLTRCEGTSGATASLAQDEANVFALFNHQAGSSLVAMNKRSGAATWTAARDTSASATSPIVACIDGIPQVIVSSAGMVESYDAATGRRLWWIGNLAGNIAPVPFVSANTVLIGATSPLSPNELFQALQSNLALQVESRDGKWGLQVAWGSNGRLSGLASPIAHAGYGYWTDRHARLSCFAMRDGEEVFSEELDEPCEIAPLAVGGRIYLFGKYGTTTVIEPGPKFVVLTKNMIEVRSETDERQVVQQAVAAVDNNLVIRSEREIVCIRQLKRE</sequence>
<name>A0A517YJ64_9BACT</name>
<feature type="domain" description="Pyrrolo-quinoline quinone repeat" evidence="1">
    <location>
        <begin position="81"/>
        <end position="234"/>
    </location>
</feature>
<dbReference type="PANTHER" id="PTHR34512:SF30">
    <property type="entry name" value="OUTER MEMBRANE PROTEIN ASSEMBLY FACTOR BAMB"/>
    <property type="match status" value="1"/>
</dbReference>
<dbReference type="KEGG" id="aagg:ETAA8_53920"/>
<evidence type="ECO:0000313" key="3">
    <source>
        <dbReference type="Proteomes" id="UP000315017"/>
    </source>
</evidence>
<proteinExistence type="predicted"/>
<dbReference type="InterPro" id="IPR002372">
    <property type="entry name" value="PQQ_rpt_dom"/>
</dbReference>
<dbReference type="RefSeq" id="WP_202921273.1">
    <property type="nucleotide sequence ID" value="NZ_CP036274.1"/>
</dbReference>
<dbReference type="Pfam" id="PF13360">
    <property type="entry name" value="PQQ_2"/>
    <property type="match status" value="1"/>
</dbReference>
<evidence type="ECO:0000259" key="1">
    <source>
        <dbReference type="Pfam" id="PF13360"/>
    </source>
</evidence>
<reference evidence="2 3" key="1">
    <citation type="submission" date="2019-02" db="EMBL/GenBank/DDBJ databases">
        <title>Deep-cultivation of Planctomycetes and their phenomic and genomic characterization uncovers novel biology.</title>
        <authorList>
            <person name="Wiegand S."/>
            <person name="Jogler M."/>
            <person name="Boedeker C."/>
            <person name="Pinto D."/>
            <person name="Vollmers J."/>
            <person name="Rivas-Marin E."/>
            <person name="Kohn T."/>
            <person name="Peeters S.H."/>
            <person name="Heuer A."/>
            <person name="Rast P."/>
            <person name="Oberbeckmann S."/>
            <person name="Bunk B."/>
            <person name="Jeske O."/>
            <person name="Meyerdierks A."/>
            <person name="Storesund J.E."/>
            <person name="Kallscheuer N."/>
            <person name="Luecker S."/>
            <person name="Lage O.M."/>
            <person name="Pohl T."/>
            <person name="Merkel B.J."/>
            <person name="Hornburger P."/>
            <person name="Mueller R.-W."/>
            <person name="Bruemmer F."/>
            <person name="Labrenz M."/>
            <person name="Spormann A.M."/>
            <person name="Op den Camp H."/>
            <person name="Overmann J."/>
            <person name="Amann R."/>
            <person name="Jetten M.S.M."/>
            <person name="Mascher T."/>
            <person name="Medema M.H."/>
            <person name="Devos D.P."/>
            <person name="Kaster A.-K."/>
            <person name="Ovreas L."/>
            <person name="Rohde M."/>
            <person name="Galperin M.Y."/>
            <person name="Jogler C."/>
        </authorList>
    </citation>
    <scope>NUCLEOTIDE SEQUENCE [LARGE SCALE GENOMIC DNA]</scope>
    <source>
        <strain evidence="2 3">ETA_A8</strain>
    </source>
</reference>
<organism evidence="2 3">
    <name type="scientific">Anatilimnocola aggregata</name>
    <dbReference type="NCBI Taxonomy" id="2528021"/>
    <lineage>
        <taxon>Bacteria</taxon>
        <taxon>Pseudomonadati</taxon>
        <taxon>Planctomycetota</taxon>
        <taxon>Planctomycetia</taxon>
        <taxon>Pirellulales</taxon>
        <taxon>Pirellulaceae</taxon>
        <taxon>Anatilimnocola</taxon>
    </lineage>
</organism>
<dbReference type="AlphaFoldDB" id="A0A517YJ64"/>
<protein>
    <submittedName>
        <fullName evidence="2">Outer membrane biogenesis protein BamB</fullName>
    </submittedName>
</protein>
<dbReference type="PANTHER" id="PTHR34512">
    <property type="entry name" value="CELL SURFACE PROTEIN"/>
    <property type="match status" value="1"/>
</dbReference>
<gene>
    <name evidence="2" type="ORF">ETAA8_53920</name>
</gene>
<dbReference type="InterPro" id="IPR011047">
    <property type="entry name" value="Quinoprotein_ADH-like_sf"/>
</dbReference>
<dbReference type="EMBL" id="CP036274">
    <property type="protein sequence ID" value="QDU30273.1"/>
    <property type="molecule type" value="Genomic_DNA"/>
</dbReference>
<dbReference type="Gene3D" id="2.130.10.10">
    <property type="entry name" value="YVTN repeat-like/Quinoprotein amine dehydrogenase"/>
    <property type="match status" value="1"/>
</dbReference>